<keyword evidence="1" id="KW-0472">Membrane</keyword>
<keyword evidence="1" id="KW-1133">Transmembrane helix</keyword>
<dbReference type="Pfam" id="PF07963">
    <property type="entry name" value="N_methyl"/>
    <property type="match status" value="1"/>
</dbReference>
<feature type="transmembrane region" description="Helical" evidence="1">
    <location>
        <begin position="12"/>
        <end position="30"/>
    </location>
</feature>
<keyword evidence="1" id="KW-0812">Transmembrane</keyword>
<dbReference type="InterPro" id="IPR012902">
    <property type="entry name" value="N_methyl_site"/>
</dbReference>
<sequence length="286" mass="30916">MRRENGFTIVELMITLAISGFVMIAVYSAYRSQHKSYLAQEQTVTMQENLRAGIYFLQKGLRMAGFDPGNGLDAEITAAGSNSITFTRQFTEPFRDLDNSGDQNGAETFADYDGDGTWDSGELFTITYSLIDTDADGVNDALSSVVQGANLRIADGIQAIGFAYAFDNNPVDGELDTDAGGNTIWAVDTNADGILDLNLDTNGDGNIDAADDTDGNGTINGAALAGAPRAEDIRAVRVWLLARADREDDGFSNNTIYVVSNQVITPNDSTRREMMIMDIRCRNLGL</sequence>
<dbReference type="AlphaFoldDB" id="A0A445N3K2"/>
<reference evidence="2" key="1">
    <citation type="submission" date="2018-01" db="EMBL/GenBank/DDBJ databases">
        <authorList>
            <person name="Regsiter A."/>
            <person name="William W."/>
        </authorList>
    </citation>
    <scope>NUCLEOTIDE SEQUENCE</scope>
    <source>
        <strain evidence="2">TRIP AH-1</strain>
    </source>
</reference>
<dbReference type="InterPro" id="IPR045584">
    <property type="entry name" value="Pilin-like"/>
</dbReference>
<dbReference type="SUPFAM" id="SSF54523">
    <property type="entry name" value="Pili subunits"/>
    <property type="match status" value="1"/>
</dbReference>
<evidence type="ECO:0000256" key="1">
    <source>
        <dbReference type="SAM" id="Phobius"/>
    </source>
</evidence>
<proteinExistence type="predicted"/>
<name>A0A445N3K2_9BACT</name>
<protein>
    <submittedName>
        <fullName evidence="2">Putative Type II secretory pathway component PulJ-like protein</fullName>
    </submittedName>
</protein>
<accession>A0A445N3K2</accession>
<evidence type="ECO:0000313" key="2">
    <source>
        <dbReference type="EMBL" id="SPD76285.1"/>
    </source>
</evidence>
<gene>
    <name evidence="2" type="ORF">PITCH_A880037</name>
</gene>
<dbReference type="EMBL" id="OJIN01000234">
    <property type="protein sequence ID" value="SPD76285.1"/>
    <property type="molecule type" value="Genomic_DNA"/>
</dbReference>
<organism evidence="2">
    <name type="scientific">uncultured Desulfobacterium sp</name>
    <dbReference type="NCBI Taxonomy" id="201089"/>
    <lineage>
        <taxon>Bacteria</taxon>
        <taxon>Pseudomonadati</taxon>
        <taxon>Thermodesulfobacteriota</taxon>
        <taxon>Desulfobacteria</taxon>
        <taxon>Desulfobacterales</taxon>
        <taxon>Desulfobacteriaceae</taxon>
        <taxon>Desulfobacterium</taxon>
        <taxon>environmental samples</taxon>
    </lineage>
</organism>
<dbReference type="NCBIfam" id="TIGR02532">
    <property type="entry name" value="IV_pilin_GFxxxE"/>
    <property type="match status" value="1"/>
</dbReference>